<gene>
    <name evidence="3" type="ORF">AMON00008_LOCUS11031</name>
</gene>
<dbReference type="PANTHER" id="PTHR43709">
    <property type="entry name" value="ACONITATE ISOMERASE-RELATED"/>
    <property type="match status" value="1"/>
</dbReference>
<accession>A0A7S4Q3T3</accession>
<protein>
    <submittedName>
        <fullName evidence="3">Uncharacterized protein</fullName>
    </submittedName>
</protein>
<evidence type="ECO:0000313" key="3">
    <source>
        <dbReference type="EMBL" id="CAE4571412.1"/>
    </source>
</evidence>
<proteinExistence type="inferred from homology"/>
<organism evidence="3">
    <name type="scientific">Alexandrium monilatum</name>
    <dbReference type="NCBI Taxonomy" id="311494"/>
    <lineage>
        <taxon>Eukaryota</taxon>
        <taxon>Sar</taxon>
        <taxon>Alveolata</taxon>
        <taxon>Dinophyceae</taxon>
        <taxon>Gonyaulacales</taxon>
        <taxon>Pyrocystaceae</taxon>
        <taxon>Alexandrium</taxon>
    </lineage>
</organism>
<comment type="similarity">
    <text evidence="1">Belongs to the PrpF family.</text>
</comment>
<evidence type="ECO:0000256" key="1">
    <source>
        <dbReference type="ARBA" id="ARBA00007673"/>
    </source>
</evidence>
<dbReference type="InterPro" id="IPR007400">
    <property type="entry name" value="PrpF-like"/>
</dbReference>
<dbReference type="SUPFAM" id="SSF54506">
    <property type="entry name" value="Diaminopimelate epimerase-like"/>
    <property type="match status" value="2"/>
</dbReference>
<dbReference type="AlphaFoldDB" id="A0A7S4Q3T3"/>
<evidence type="ECO:0000256" key="2">
    <source>
        <dbReference type="ARBA" id="ARBA00023235"/>
    </source>
</evidence>
<name>A0A7S4Q3T3_9DINO</name>
<sequence>MRALRAAWLRGGTSKGLFFRAQDLPPSGAGRDALILGALGSPDPSGLQLNGVGGGISSTSKVAVIERSQRPGYNVDYLFGQVEIKDRSVNWQGSCGNLSAAVGIFSLAENLVALSLQAGQAQQIRVWQVNQGYGMVIHVPAGVDAPIQGAHGASAEKLVGVAGIPGREPPIYVELLEPHSGKPLLPTGNEIDQLELLDGRPVDATLVTAGNPTIFVPAEAAGLRGAELPSEMDYGAVLPLVEHLRKQAAPLFGMELSDQPRVAFLASPQGYCNSSAEFVEAEAIDLLSRISTPGRIHHAHTGTGTIALACAAQVEGSIAWRCVPEARRPQLTEGLRIGHPGGVTEVRADIRRSTESGWHAVGAGFERTARYLMRGEVFLPWEGRAP</sequence>
<dbReference type="Pfam" id="PF04303">
    <property type="entry name" value="PrpF"/>
    <property type="match status" value="1"/>
</dbReference>
<keyword evidence="2" id="KW-0413">Isomerase</keyword>
<dbReference type="GO" id="GO:0016853">
    <property type="term" value="F:isomerase activity"/>
    <property type="evidence" value="ECO:0007669"/>
    <property type="project" value="UniProtKB-KW"/>
</dbReference>
<reference evidence="3" key="1">
    <citation type="submission" date="2021-01" db="EMBL/GenBank/DDBJ databases">
        <authorList>
            <person name="Corre E."/>
            <person name="Pelletier E."/>
            <person name="Niang G."/>
            <person name="Scheremetjew M."/>
            <person name="Finn R."/>
            <person name="Kale V."/>
            <person name="Holt S."/>
            <person name="Cochrane G."/>
            <person name="Meng A."/>
            <person name="Brown T."/>
            <person name="Cohen L."/>
        </authorList>
    </citation>
    <scope>NUCLEOTIDE SEQUENCE</scope>
    <source>
        <strain evidence="3">CCMP3105</strain>
    </source>
</reference>
<dbReference type="Gene3D" id="3.10.310.10">
    <property type="entry name" value="Diaminopimelate Epimerase, Chain A, domain 1"/>
    <property type="match status" value="2"/>
</dbReference>
<dbReference type="EMBL" id="HBNR01016743">
    <property type="protein sequence ID" value="CAE4571412.1"/>
    <property type="molecule type" value="Transcribed_RNA"/>
</dbReference>
<dbReference type="PANTHER" id="PTHR43709:SF3">
    <property type="entry name" value="ISOMERASE YBHH-RELATED"/>
    <property type="match status" value="1"/>
</dbReference>